<evidence type="ECO:0000256" key="5">
    <source>
        <dbReference type="ARBA" id="ARBA00022989"/>
    </source>
</evidence>
<keyword evidence="3" id="KW-1003">Cell membrane</keyword>
<dbReference type="EMBL" id="BBJU01000023">
    <property type="protein sequence ID" value="GAK71981.1"/>
    <property type="molecule type" value="Genomic_DNA"/>
</dbReference>
<evidence type="ECO:0000256" key="6">
    <source>
        <dbReference type="ARBA" id="ARBA00023136"/>
    </source>
</evidence>
<dbReference type="PROSITE" id="PS50928">
    <property type="entry name" value="ABC_TM1"/>
    <property type="match status" value="1"/>
</dbReference>
<evidence type="ECO:0000259" key="8">
    <source>
        <dbReference type="PROSITE" id="PS50928"/>
    </source>
</evidence>
<reference evidence="9 10" key="1">
    <citation type="submission" date="2014-08" db="EMBL/GenBank/DDBJ databases">
        <title>Whole genome shotgun sequence of Rhizobium rubi NBRC 13261.</title>
        <authorList>
            <person name="Katano-Makiyama Y."/>
            <person name="Hosoyama A."/>
            <person name="Hashimoto M."/>
            <person name="Hosoyama Y."/>
            <person name="Noguchi M."/>
            <person name="Tsuchikane K."/>
            <person name="Uohara A."/>
            <person name="Ohji S."/>
            <person name="Ichikawa N."/>
            <person name="Kimura A."/>
            <person name="Yamazoe A."/>
            <person name="Fujita N."/>
        </authorList>
    </citation>
    <scope>NUCLEOTIDE SEQUENCE [LARGE SCALE GENOMIC DNA]</scope>
    <source>
        <strain evidence="9 10">NBRC 13261</strain>
    </source>
</reference>
<comment type="similarity">
    <text evidence="7">Belongs to the binding-protein-dependent transport system permease family.</text>
</comment>
<dbReference type="CDD" id="cd06261">
    <property type="entry name" value="TM_PBP2"/>
    <property type="match status" value="1"/>
</dbReference>
<dbReference type="RefSeq" id="WP_045231518.1">
    <property type="nucleotide sequence ID" value="NZ_BBJU01000023.1"/>
</dbReference>
<evidence type="ECO:0000256" key="7">
    <source>
        <dbReference type="RuleBase" id="RU363032"/>
    </source>
</evidence>
<dbReference type="Proteomes" id="UP000028701">
    <property type="component" value="Unassembled WGS sequence"/>
</dbReference>
<feature type="domain" description="ABC transmembrane type-1" evidence="8">
    <location>
        <begin position="78"/>
        <end position="268"/>
    </location>
</feature>
<dbReference type="AlphaFoldDB" id="A0A081CZ85"/>
<feature type="transmembrane region" description="Helical" evidence="7">
    <location>
        <begin position="247"/>
        <end position="268"/>
    </location>
</feature>
<dbReference type="SUPFAM" id="SSF161098">
    <property type="entry name" value="MetI-like"/>
    <property type="match status" value="1"/>
</dbReference>
<evidence type="ECO:0000313" key="9">
    <source>
        <dbReference type="EMBL" id="GAK71981.1"/>
    </source>
</evidence>
<dbReference type="GO" id="GO:0005886">
    <property type="term" value="C:plasma membrane"/>
    <property type="evidence" value="ECO:0007669"/>
    <property type="project" value="UniProtKB-SubCell"/>
</dbReference>
<name>A0A081CZ85_9HYPH</name>
<sequence>MTQSAILPSSMTLGRVIRLSILTIGALVFLSPYIFMISTAGKAQSEIFSSSLSLIPQTWSYMANFTKAMTRVSMPSLLLNGAIVCALILFIQVVVAVPCAYAMAKLKFKAARVLMIMVMLGLLVPIHATALPLYVAFDRMSVLNSYMALVAPFSISVFAIFLFLQFFRAMPDDLIHAARLDGMSEAGIVARVILPNAWPAVTAFAIFSVVAHWNDLFWPLIVVTNQTYATPPLGLLYFRAAEAGDDYGALMAATLIITLPLVIAFLAAQKRFVEGITMTGLKG</sequence>
<feature type="transmembrane region" description="Helical" evidence="7">
    <location>
        <begin position="16"/>
        <end position="35"/>
    </location>
</feature>
<feature type="transmembrane region" description="Helical" evidence="7">
    <location>
        <begin position="188"/>
        <end position="213"/>
    </location>
</feature>
<dbReference type="GO" id="GO:0055085">
    <property type="term" value="P:transmembrane transport"/>
    <property type="evidence" value="ECO:0007669"/>
    <property type="project" value="InterPro"/>
</dbReference>
<accession>A0A081CZ85</accession>
<dbReference type="PANTHER" id="PTHR43744:SF12">
    <property type="entry name" value="ABC TRANSPORTER PERMEASE PROTEIN MG189-RELATED"/>
    <property type="match status" value="1"/>
</dbReference>
<feature type="transmembrane region" description="Helical" evidence="7">
    <location>
        <begin position="146"/>
        <end position="167"/>
    </location>
</feature>
<keyword evidence="4 7" id="KW-0812">Transmembrane</keyword>
<feature type="transmembrane region" description="Helical" evidence="7">
    <location>
        <begin position="113"/>
        <end position="134"/>
    </location>
</feature>
<comment type="subcellular location">
    <subcellularLocation>
        <location evidence="1 7">Cell membrane</location>
        <topology evidence="1 7">Multi-pass membrane protein</topology>
    </subcellularLocation>
</comment>
<dbReference type="Pfam" id="PF00528">
    <property type="entry name" value="BPD_transp_1"/>
    <property type="match status" value="1"/>
</dbReference>
<organism evidence="9 10">
    <name type="scientific">Agrobacterium rubi TR3 = NBRC 13261</name>
    <dbReference type="NCBI Taxonomy" id="1368415"/>
    <lineage>
        <taxon>Bacteria</taxon>
        <taxon>Pseudomonadati</taxon>
        <taxon>Pseudomonadota</taxon>
        <taxon>Alphaproteobacteria</taxon>
        <taxon>Hyphomicrobiales</taxon>
        <taxon>Rhizobiaceae</taxon>
        <taxon>Rhizobium/Agrobacterium group</taxon>
        <taxon>Agrobacterium</taxon>
    </lineage>
</organism>
<dbReference type="InterPro" id="IPR035906">
    <property type="entry name" value="MetI-like_sf"/>
</dbReference>
<evidence type="ECO:0000256" key="1">
    <source>
        <dbReference type="ARBA" id="ARBA00004651"/>
    </source>
</evidence>
<dbReference type="InterPro" id="IPR000515">
    <property type="entry name" value="MetI-like"/>
</dbReference>
<evidence type="ECO:0000256" key="3">
    <source>
        <dbReference type="ARBA" id="ARBA00022475"/>
    </source>
</evidence>
<gene>
    <name evidence="9" type="ORF">RRU01S_23_00570</name>
</gene>
<comment type="caution">
    <text evidence="9">The sequence shown here is derived from an EMBL/GenBank/DDBJ whole genome shotgun (WGS) entry which is preliminary data.</text>
</comment>
<feature type="transmembrane region" description="Helical" evidence="7">
    <location>
        <begin position="77"/>
        <end position="101"/>
    </location>
</feature>
<dbReference type="PANTHER" id="PTHR43744">
    <property type="entry name" value="ABC TRANSPORTER PERMEASE PROTEIN MG189-RELATED-RELATED"/>
    <property type="match status" value="1"/>
</dbReference>
<keyword evidence="2 7" id="KW-0813">Transport</keyword>
<evidence type="ECO:0000256" key="4">
    <source>
        <dbReference type="ARBA" id="ARBA00022692"/>
    </source>
</evidence>
<proteinExistence type="inferred from homology"/>
<dbReference type="Gene3D" id="1.10.3720.10">
    <property type="entry name" value="MetI-like"/>
    <property type="match status" value="1"/>
</dbReference>
<keyword evidence="6 7" id="KW-0472">Membrane</keyword>
<evidence type="ECO:0000256" key="2">
    <source>
        <dbReference type="ARBA" id="ARBA00022448"/>
    </source>
</evidence>
<dbReference type="eggNOG" id="COG0395">
    <property type="taxonomic scope" value="Bacteria"/>
</dbReference>
<protein>
    <submittedName>
        <fullName evidence="9">Putative ABC transporter permease protein</fullName>
    </submittedName>
</protein>
<evidence type="ECO:0000313" key="10">
    <source>
        <dbReference type="Proteomes" id="UP000028701"/>
    </source>
</evidence>
<keyword evidence="5 7" id="KW-1133">Transmembrane helix</keyword>